<reference evidence="1 2" key="1">
    <citation type="submission" date="2021-04" db="EMBL/GenBank/DDBJ databases">
        <title>The genome sequence of type strain Ideonella paludis KCTC 32238.</title>
        <authorList>
            <person name="Liu Y."/>
        </authorList>
    </citation>
    <scope>NUCLEOTIDE SEQUENCE [LARGE SCALE GENOMIC DNA]</scope>
    <source>
        <strain evidence="1 2">KCTC 32238</strain>
    </source>
</reference>
<accession>A0ABS5E381</accession>
<dbReference type="EMBL" id="JAGQDG010000011">
    <property type="protein sequence ID" value="MBQ0937877.1"/>
    <property type="molecule type" value="Genomic_DNA"/>
</dbReference>
<keyword evidence="2" id="KW-1185">Reference proteome</keyword>
<comment type="caution">
    <text evidence="1">The sequence shown here is derived from an EMBL/GenBank/DDBJ whole genome shotgun (WGS) entry which is preliminary data.</text>
</comment>
<dbReference type="RefSeq" id="WP_210811608.1">
    <property type="nucleotide sequence ID" value="NZ_JAGQDG010000011.1"/>
</dbReference>
<proteinExistence type="predicted"/>
<evidence type="ECO:0000313" key="1">
    <source>
        <dbReference type="EMBL" id="MBQ0937877.1"/>
    </source>
</evidence>
<evidence type="ECO:0000313" key="2">
    <source>
        <dbReference type="Proteomes" id="UP000672097"/>
    </source>
</evidence>
<gene>
    <name evidence="1" type="ORF">KAK11_21325</name>
</gene>
<sequence length="149" mass="16873">MCCACLKPPDELPDLQQLLDSLSLGHWHSVVLDLCCRFEGWWASYMADPTLTPDYRPLFEAMDLIRRFPTRWAGDDNAFALALSGCEFLTRGARHCFEGKVAWDCTSEPFVAFAKRHPHCYTGWDTHPACGQTALIGWMLHKVRANTAP</sequence>
<name>A0ABS5E381_9BURK</name>
<organism evidence="1 2">
    <name type="scientific">Ideonella paludis</name>
    <dbReference type="NCBI Taxonomy" id="1233411"/>
    <lineage>
        <taxon>Bacteria</taxon>
        <taxon>Pseudomonadati</taxon>
        <taxon>Pseudomonadota</taxon>
        <taxon>Betaproteobacteria</taxon>
        <taxon>Burkholderiales</taxon>
        <taxon>Sphaerotilaceae</taxon>
        <taxon>Ideonella</taxon>
    </lineage>
</organism>
<protein>
    <submittedName>
        <fullName evidence="1">Uncharacterized protein</fullName>
    </submittedName>
</protein>
<dbReference type="Proteomes" id="UP000672097">
    <property type="component" value="Unassembled WGS sequence"/>
</dbReference>